<gene>
    <name evidence="1" type="ORF">NDU88_003180</name>
</gene>
<reference evidence="1" key="1">
    <citation type="journal article" date="2022" name="bioRxiv">
        <title>Sequencing and chromosome-scale assembly of the giantPleurodeles waltlgenome.</title>
        <authorList>
            <person name="Brown T."/>
            <person name="Elewa A."/>
            <person name="Iarovenko S."/>
            <person name="Subramanian E."/>
            <person name="Araus A.J."/>
            <person name="Petzold A."/>
            <person name="Susuki M."/>
            <person name="Suzuki K.-i.T."/>
            <person name="Hayashi T."/>
            <person name="Toyoda A."/>
            <person name="Oliveira C."/>
            <person name="Osipova E."/>
            <person name="Leigh N.D."/>
            <person name="Simon A."/>
            <person name="Yun M.H."/>
        </authorList>
    </citation>
    <scope>NUCLEOTIDE SEQUENCE</scope>
    <source>
        <strain evidence="1">20211129_DDA</strain>
        <tissue evidence="1">Liver</tissue>
    </source>
</reference>
<evidence type="ECO:0000313" key="2">
    <source>
        <dbReference type="Proteomes" id="UP001066276"/>
    </source>
</evidence>
<feature type="non-terminal residue" evidence="1">
    <location>
        <position position="1"/>
    </location>
</feature>
<name>A0AAV7RCF3_PLEWA</name>
<comment type="caution">
    <text evidence="1">The sequence shown here is derived from an EMBL/GenBank/DDBJ whole genome shotgun (WGS) entry which is preliminary data.</text>
</comment>
<proteinExistence type="predicted"/>
<feature type="non-terminal residue" evidence="1">
    <location>
        <position position="69"/>
    </location>
</feature>
<accession>A0AAV7RCF3</accession>
<dbReference type="AlphaFoldDB" id="A0AAV7RCF3"/>
<protein>
    <submittedName>
        <fullName evidence="1">Uncharacterized protein</fullName>
    </submittedName>
</protein>
<evidence type="ECO:0000313" key="1">
    <source>
        <dbReference type="EMBL" id="KAJ1150387.1"/>
    </source>
</evidence>
<sequence>ALMTVQQTDCASAPFQRHFTNVKNLTRIHERNAGQSNKLCTISVRPTKALWCHYAACAKSVGVWAALAL</sequence>
<dbReference type="Proteomes" id="UP001066276">
    <property type="component" value="Chromosome 5"/>
</dbReference>
<dbReference type="EMBL" id="JANPWB010000009">
    <property type="protein sequence ID" value="KAJ1150387.1"/>
    <property type="molecule type" value="Genomic_DNA"/>
</dbReference>
<keyword evidence="2" id="KW-1185">Reference proteome</keyword>
<organism evidence="1 2">
    <name type="scientific">Pleurodeles waltl</name>
    <name type="common">Iberian ribbed newt</name>
    <dbReference type="NCBI Taxonomy" id="8319"/>
    <lineage>
        <taxon>Eukaryota</taxon>
        <taxon>Metazoa</taxon>
        <taxon>Chordata</taxon>
        <taxon>Craniata</taxon>
        <taxon>Vertebrata</taxon>
        <taxon>Euteleostomi</taxon>
        <taxon>Amphibia</taxon>
        <taxon>Batrachia</taxon>
        <taxon>Caudata</taxon>
        <taxon>Salamandroidea</taxon>
        <taxon>Salamandridae</taxon>
        <taxon>Pleurodelinae</taxon>
        <taxon>Pleurodeles</taxon>
    </lineage>
</organism>